<dbReference type="InterPro" id="IPR005301">
    <property type="entry name" value="MOB_kinase_act_fam"/>
</dbReference>
<sequence>MSDLPRRRSYFSRENRRFTVIKVQNNKIELSKYKTIEDVTGEHLDVDVTSLLPPPPGFTNNDWIIINLVDFLQRVELLYSSCSLFCTSDTCPLFNAGPRYCYFWLDDDSTKSLQVSAPEYFDALKRYIKRNLNNKSLFPDDLDDELSSKAVNVIQTSYRRLFRILAHLYVCHFKDISKLGDLNFFEVMNTILTHYANIALIYNICSIEDFDVFEPIFSNINSFANPNFYCPKLSHLSKKDDS</sequence>
<reference evidence="1 2" key="1">
    <citation type="submission" date="2024-04" db="EMBL/GenBank/DDBJ databases">
        <title>Tritrichomonas musculus Genome.</title>
        <authorList>
            <person name="Alves-Ferreira E."/>
            <person name="Grigg M."/>
            <person name="Lorenzi H."/>
            <person name="Galac M."/>
        </authorList>
    </citation>
    <scope>NUCLEOTIDE SEQUENCE [LARGE SCALE GENOMIC DNA]</scope>
    <source>
        <strain evidence="1 2">EAF2021</strain>
    </source>
</reference>
<dbReference type="SUPFAM" id="SSF101152">
    <property type="entry name" value="Mob1/phocein"/>
    <property type="match status" value="1"/>
</dbReference>
<organism evidence="1 2">
    <name type="scientific">Tritrichomonas musculus</name>
    <dbReference type="NCBI Taxonomy" id="1915356"/>
    <lineage>
        <taxon>Eukaryota</taxon>
        <taxon>Metamonada</taxon>
        <taxon>Parabasalia</taxon>
        <taxon>Tritrichomonadida</taxon>
        <taxon>Tritrichomonadidae</taxon>
        <taxon>Tritrichomonas</taxon>
    </lineage>
</organism>
<dbReference type="Pfam" id="PF03637">
    <property type="entry name" value="Mob1_phocein"/>
    <property type="match status" value="1"/>
</dbReference>
<dbReference type="Gene3D" id="1.20.140.30">
    <property type="entry name" value="MOB kinase activator"/>
    <property type="match status" value="1"/>
</dbReference>
<proteinExistence type="predicted"/>
<keyword evidence="2" id="KW-1185">Reference proteome</keyword>
<protein>
    <submittedName>
        <fullName evidence="1">Maintenance of ploidy protein mob2</fullName>
    </submittedName>
</protein>
<dbReference type="SMART" id="SM01388">
    <property type="entry name" value="Mob1_phocein"/>
    <property type="match status" value="1"/>
</dbReference>
<dbReference type="EMBL" id="JAPFFF010000023">
    <property type="protein sequence ID" value="KAK8852657.1"/>
    <property type="molecule type" value="Genomic_DNA"/>
</dbReference>
<evidence type="ECO:0000313" key="2">
    <source>
        <dbReference type="Proteomes" id="UP001470230"/>
    </source>
</evidence>
<comment type="caution">
    <text evidence="1">The sequence shown here is derived from an EMBL/GenBank/DDBJ whole genome shotgun (WGS) entry which is preliminary data.</text>
</comment>
<name>A0ABR2HVT1_9EUKA</name>
<dbReference type="InterPro" id="IPR036703">
    <property type="entry name" value="MOB_kinase_act_sf"/>
</dbReference>
<dbReference type="Proteomes" id="UP001470230">
    <property type="component" value="Unassembled WGS sequence"/>
</dbReference>
<dbReference type="PANTHER" id="PTHR22599">
    <property type="entry name" value="MPS ONE BINDER KINASE ACTIVATOR-LIKE MOB"/>
    <property type="match status" value="1"/>
</dbReference>
<accession>A0ABR2HVT1</accession>
<evidence type="ECO:0000313" key="1">
    <source>
        <dbReference type="EMBL" id="KAK8852657.1"/>
    </source>
</evidence>
<gene>
    <name evidence="1" type="ORF">M9Y10_017645</name>
</gene>